<proteinExistence type="predicted"/>
<dbReference type="EMBL" id="CAFBPV010000029">
    <property type="protein sequence ID" value="CAB5028917.1"/>
    <property type="molecule type" value="Genomic_DNA"/>
</dbReference>
<gene>
    <name evidence="1" type="ORF">UFOPK4165_00470</name>
</gene>
<dbReference type="AlphaFoldDB" id="A0A6J7RJD4"/>
<sequence length="64" mass="7000">MDVSKTFQEKIDIRNIVIPGARIVKIVVMKFTAPKIVPIPPIANPTIQRSAPIPGEYTELESGA</sequence>
<protein>
    <submittedName>
        <fullName evidence="1">Unannotated protein</fullName>
    </submittedName>
</protein>
<name>A0A6J7RJD4_9ZZZZ</name>
<reference evidence="1" key="1">
    <citation type="submission" date="2020-05" db="EMBL/GenBank/DDBJ databases">
        <authorList>
            <person name="Chiriac C."/>
            <person name="Salcher M."/>
            <person name="Ghai R."/>
            <person name="Kavagutti S V."/>
        </authorList>
    </citation>
    <scope>NUCLEOTIDE SEQUENCE</scope>
</reference>
<evidence type="ECO:0000313" key="1">
    <source>
        <dbReference type="EMBL" id="CAB5028917.1"/>
    </source>
</evidence>
<organism evidence="1">
    <name type="scientific">freshwater metagenome</name>
    <dbReference type="NCBI Taxonomy" id="449393"/>
    <lineage>
        <taxon>unclassified sequences</taxon>
        <taxon>metagenomes</taxon>
        <taxon>ecological metagenomes</taxon>
    </lineage>
</organism>
<accession>A0A6J7RJD4</accession>